<dbReference type="EMBL" id="CAUOFW020001536">
    <property type="protein sequence ID" value="CAK9146138.1"/>
    <property type="molecule type" value="Genomic_DNA"/>
</dbReference>
<reference evidence="3 4" key="1">
    <citation type="submission" date="2024-02" db="EMBL/GenBank/DDBJ databases">
        <authorList>
            <person name="Vignale AGUSTIN F."/>
            <person name="Sosa J E."/>
            <person name="Modenutti C."/>
        </authorList>
    </citation>
    <scope>NUCLEOTIDE SEQUENCE [LARGE SCALE GENOMIC DNA]</scope>
</reference>
<keyword evidence="2" id="KW-1133">Transmembrane helix</keyword>
<accession>A0ABC8RN28</accession>
<dbReference type="InterPro" id="IPR008930">
    <property type="entry name" value="Terpenoid_cyclase/PrenylTrfase"/>
</dbReference>
<evidence type="ECO:0000313" key="4">
    <source>
        <dbReference type="Proteomes" id="UP001642360"/>
    </source>
</evidence>
<evidence type="ECO:0000313" key="3">
    <source>
        <dbReference type="EMBL" id="CAK9146138.1"/>
    </source>
</evidence>
<dbReference type="SUPFAM" id="SSF48239">
    <property type="entry name" value="Terpenoid cyclases/Protein prenyltransferases"/>
    <property type="match status" value="1"/>
</dbReference>
<dbReference type="PANTHER" id="PTHR11764">
    <property type="entry name" value="TERPENE CYCLASE/MUTASE FAMILY MEMBER"/>
    <property type="match status" value="1"/>
</dbReference>
<proteinExistence type="predicted"/>
<comment type="caution">
    <text evidence="3">The sequence shown here is derived from an EMBL/GenBank/DDBJ whole genome shotgun (WGS) entry which is preliminary data.</text>
</comment>
<keyword evidence="2" id="KW-0812">Transmembrane</keyword>
<organism evidence="3 4">
    <name type="scientific">Ilex paraguariensis</name>
    <name type="common">yerba mate</name>
    <dbReference type="NCBI Taxonomy" id="185542"/>
    <lineage>
        <taxon>Eukaryota</taxon>
        <taxon>Viridiplantae</taxon>
        <taxon>Streptophyta</taxon>
        <taxon>Embryophyta</taxon>
        <taxon>Tracheophyta</taxon>
        <taxon>Spermatophyta</taxon>
        <taxon>Magnoliopsida</taxon>
        <taxon>eudicotyledons</taxon>
        <taxon>Gunneridae</taxon>
        <taxon>Pentapetalae</taxon>
        <taxon>asterids</taxon>
        <taxon>campanulids</taxon>
        <taxon>Aquifoliales</taxon>
        <taxon>Aquifoliaceae</taxon>
        <taxon>Ilex</taxon>
    </lineage>
</organism>
<keyword evidence="2" id="KW-0472">Membrane</keyword>
<protein>
    <recommendedName>
        <fullName evidence="5">Squalene cyclase N-terminal domain-containing protein</fullName>
    </recommendedName>
</protein>
<gene>
    <name evidence="3" type="ORF">ILEXP_LOCUS13970</name>
</gene>
<evidence type="ECO:0008006" key="5">
    <source>
        <dbReference type="Google" id="ProtNLM"/>
    </source>
</evidence>
<keyword evidence="4" id="KW-1185">Reference proteome</keyword>
<keyword evidence="1" id="KW-0413">Isomerase</keyword>
<dbReference type="Proteomes" id="UP001642360">
    <property type="component" value="Unassembled WGS sequence"/>
</dbReference>
<dbReference type="AlphaFoldDB" id="A0ABC8RN28"/>
<evidence type="ECO:0000256" key="2">
    <source>
        <dbReference type="SAM" id="Phobius"/>
    </source>
</evidence>
<dbReference type="GO" id="GO:0016853">
    <property type="term" value="F:isomerase activity"/>
    <property type="evidence" value="ECO:0007669"/>
    <property type="project" value="UniProtKB-KW"/>
</dbReference>
<evidence type="ECO:0000256" key="1">
    <source>
        <dbReference type="ARBA" id="ARBA00023235"/>
    </source>
</evidence>
<name>A0ABC8RN28_9AQUA</name>
<dbReference type="PANTHER" id="PTHR11764:SF58">
    <property type="entry name" value="BETA-AMYRIN SYNTHASE-RELATED"/>
    <property type="match status" value="1"/>
</dbReference>
<sequence>MVRRVSLWWLNLHGLAKIEISFLTGLGGCEAEIAGWCPVAVAFVRTGGWFAFLREKNFKQTIPQVKVEDGEEITYETATTTLRRAVHFFAALQASDGHWPAENAGPLYFLPPLVSLLIVIACLLLACCANRYCISEAFIDNVAVLIY</sequence>
<dbReference type="InterPro" id="IPR018333">
    <property type="entry name" value="Squalene_cyclase"/>
</dbReference>
<feature type="transmembrane region" description="Helical" evidence="2">
    <location>
        <begin position="108"/>
        <end position="129"/>
    </location>
</feature>